<name>A0A0D0ARI8_9AGAM</name>
<reference evidence="1 2" key="1">
    <citation type="submission" date="2014-04" db="EMBL/GenBank/DDBJ databases">
        <authorList>
            <consortium name="DOE Joint Genome Institute"/>
            <person name="Kuo A."/>
            <person name="Ruytinx J."/>
            <person name="Rineau F."/>
            <person name="Colpaert J."/>
            <person name="Kohler A."/>
            <person name="Nagy L.G."/>
            <person name="Floudas D."/>
            <person name="Copeland A."/>
            <person name="Barry K.W."/>
            <person name="Cichocki N."/>
            <person name="Veneault-Fourrey C."/>
            <person name="LaButti K."/>
            <person name="Lindquist E.A."/>
            <person name="Lipzen A."/>
            <person name="Lundell T."/>
            <person name="Morin E."/>
            <person name="Murat C."/>
            <person name="Sun H."/>
            <person name="Tunlid A."/>
            <person name="Henrissat B."/>
            <person name="Grigoriev I.V."/>
            <person name="Hibbett D.S."/>
            <person name="Martin F."/>
            <person name="Nordberg H.P."/>
            <person name="Cantor M.N."/>
            <person name="Hua S.X."/>
        </authorList>
    </citation>
    <scope>NUCLEOTIDE SEQUENCE [LARGE SCALE GENOMIC DNA]</scope>
    <source>
        <strain evidence="1 2">UH-Slu-Lm8-n1</strain>
    </source>
</reference>
<dbReference type="Proteomes" id="UP000054485">
    <property type="component" value="Unassembled WGS sequence"/>
</dbReference>
<dbReference type="InParanoid" id="A0A0D0ARI8"/>
<accession>A0A0D0ARI8</accession>
<dbReference type="EMBL" id="KN835294">
    <property type="protein sequence ID" value="KIK40679.1"/>
    <property type="molecule type" value="Genomic_DNA"/>
</dbReference>
<proteinExistence type="predicted"/>
<evidence type="ECO:0000313" key="2">
    <source>
        <dbReference type="Proteomes" id="UP000054485"/>
    </source>
</evidence>
<gene>
    <name evidence="1" type="ORF">CY34DRAFT_256004</name>
</gene>
<evidence type="ECO:0000313" key="1">
    <source>
        <dbReference type="EMBL" id="KIK40679.1"/>
    </source>
</evidence>
<dbReference type="AlphaFoldDB" id="A0A0D0ARI8"/>
<dbReference type="HOGENOM" id="CLU_2528960_0_0_1"/>
<organism evidence="1 2">
    <name type="scientific">Suillus luteus UH-Slu-Lm8-n1</name>
    <dbReference type="NCBI Taxonomy" id="930992"/>
    <lineage>
        <taxon>Eukaryota</taxon>
        <taxon>Fungi</taxon>
        <taxon>Dikarya</taxon>
        <taxon>Basidiomycota</taxon>
        <taxon>Agaricomycotina</taxon>
        <taxon>Agaricomycetes</taxon>
        <taxon>Agaricomycetidae</taxon>
        <taxon>Boletales</taxon>
        <taxon>Suillineae</taxon>
        <taxon>Suillaceae</taxon>
        <taxon>Suillus</taxon>
    </lineage>
</organism>
<reference evidence="2" key="2">
    <citation type="submission" date="2015-01" db="EMBL/GenBank/DDBJ databases">
        <title>Evolutionary Origins and Diversification of the Mycorrhizal Mutualists.</title>
        <authorList>
            <consortium name="DOE Joint Genome Institute"/>
            <consortium name="Mycorrhizal Genomics Consortium"/>
            <person name="Kohler A."/>
            <person name="Kuo A."/>
            <person name="Nagy L.G."/>
            <person name="Floudas D."/>
            <person name="Copeland A."/>
            <person name="Barry K.W."/>
            <person name="Cichocki N."/>
            <person name="Veneault-Fourrey C."/>
            <person name="LaButti K."/>
            <person name="Lindquist E.A."/>
            <person name="Lipzen A."/>
            <person name="Lundell T."/>
            <person name="Morin E."/>
            <person name="Murat C."/>
            <person name="Riley R."/>
            <person name="Ohm R."/>
            <person name="Sun H."/>
            <person name="Tunlid A."/>
            <person name="Henrissat B."/>
            <person name="Grigoriev I.V."/>
            <person name="Hibbett D.S."/>
            <person name="Martin F."/>
        </authorList>
    </citation>
    <scope>NUCLEOTIDE SEQUENCE [LARGE SCALE GENOMIC DNA]</scope>
    <source>
        <strain evidence="2">UH-Slu-Lm8-n1</strain>
    </source>
</reference>
<sequence>MIILSVSVLGRASPHSEANLKVGLPARSARASASECASPCVVKAKSWLVCNRIMRPCASMLCSGSVIGCIHACTLTIQVVETKR</sequence>
<protein>
    <submittedName>
        <fullName evidence="1">Unplaced genomic scaffold CY34scaffold_163, whole genome shotgun sequence</fullName>
    </submittedName>
</protein>
<keyword evidence="2" id="KW-1185">Reference proteome</keyword>